<sequence length="155" mass="17584">MDLFNRKADIWRLQEELEQSGLLPSQRRDSQGDYMVSDCVPDSDGPPQSWLDIFEELPASTKDRIELPNINFSEWQLTESESCLMPEKLKSEAKSRTPLHEAALHGQLAAAKFLLSYSRIDAEVGDVDGKTAAEIAPDRGYHDIHNLFITHMRGR</sequence>
<dbReference type="Pfam" id="PF12796">
    <property type="entry name" value="Ank_2"/>
    <property type="match status" value="1"/>
</dbReference>
<evidence type="ECO:0008006" key="3">
    <source>
        <dbReference type="Google" id="ProtNLM"/>
    </source>
</evidence>
<dbReference type="SUPFAM" id="SSF48403">
    <property type="entry name" value="Ankyrin repeat"/>
    <property type="match status" value="1"/>
</dbReference>
<protein>
    <recommendedName>
        <fullName evidence="3">Ankyrin</fullName>
    </recommendedName>
</protein>
<comment type="caution">
    <text evidence="1">The sequence shown here is derived from an EMBL/GenBank/DDBJ whole genome shotgun (WGS) entry which is preliminary data.</text>
</comment>
<organism evidence="1 2">
    <name type="scientific">Gibberella subglutinans</name>
    <name type="common">Fusarium subglutinans</name>
    <dbReference type="NCBI Taxonomy" id="42677"/>
    <lineage>
        <taxon>Eukaryota</taxon>
        <taxon>Fungi</taxon>
        <taxon>Dikarya</taxon>
        <taxon>Ascomycota</taxon>
        <taxon>Pezizomycotina</taxon>
        <taxon>Sordariomycetes</taxon>
        <taxon>Hypocreomycetidae</taxon>
        <taxon>Hypocreales</taxon>
        <taxon>Nectriaceae</taxon>
        <taxon>Fusarium</taxon>
        <taxon>Fusarium fujikuroi species complex</taxon>
    </lineage>
</organism>
<dbReference type="Gene3D" id="1.25.40.20">
    <property type="entry name" value="Ankyrin repeat-containing domain"/>
    <property type="match status" value="1"/>
</dbReference>
<dbReference type="AlphaFoldDB" id="A0A8H5Q4P4"/>
<dbReference type="Proteomes" id="UP000547976">
    <property type="component" value="Unassembled WGS sequence"/>
</dbReference>
<dbReference type="InterPro" id="IPR036770">
    <property type="entry name" value="Ankyrin_rpt-contain_sf"/>
</dbReference>
<evidence type="ECO:0000313" key="2">
    <source>
        <dbReference type="Proteomes" id="UP000547976"/>
    </source>
</evidence>
<keyword evidence="2" id="KW-1185">Reference proteome</keyword>
<dbReference type="OrthoDB" id="539213at2759"/>
<accession>A0A8H5Q4P4</accession>
<dbReference type="EMBL" id="JAAOAV010000043">
    <property type="protein sequence ID" value="KAF5608204.1"/>
    <property type="molecule type" value="Genomic_DNA"/>
</dbReference>
<proteinExistence type="predicted"/>
<gene>
    <name evidence="1" type="ORF">FSUBG_4739</name>
</gene>
<dbReference type="RefSeq" id="XP_036539662.1">
    <property type="nucleotide sequence ID" value="XM_036682760.1"/>
</dbReference>
<name>A0A8H5Q4P4_GIBSU</name>
<reference evidence="1 2" key="1">
    <citation type="submission" date="2020-05" db="EMBL/GenBank/DDBJ databases">
        <title>Identification and distribution of gene clusters putatively required for synthesis of sphingolipid metabolism inhibitors in phylogenetically diverse species of the filamentous fungus Fusarium.</title>
        <authorList>
            <person name="Kim H.-S."/>
            <person name="Busman M."/>
            <person name="Brown D.W."/>
            <person name="Divon H."/>
            <person name="Uhlig S."/>
            <person name="Proctor R.H."/>
        </authorList>
    </citation>
    <scope>NUCLEOTIDE SEQUENCE [LARGE SCALE GENOMIC DNA]</scope>
    <source>
        <strain evidence="1 2">NRRL 66333</strain>
    </source>
</reference>
<evidence type="ECO:0000313" key="1">
    <source>
        <dbReference type="EMBL" id="KAF5608204.1"/>
    </source>
</evidence>
<dbReference type="InterPro" id="IPR002110">
    <property type="entry name" value="Ankyrin_rpt"/>
</dbReference>
<dbReference type="GeneID" id="59317478"/>